<keyword evidence="2" id="KW-0812">Transmembrane</keyword>
<evidence type="ECO:0000313" key="3">
    <source>
        <dbReference type="EMBL" id="VVC41425.1"/>
    </source>
</evidence>
<dbReference type="Proteomes" id="UP000325440">
    <property type="component" value="Unassembled WGS sequence"/>
</dbReference>
<dbReference type="AlphaFoldDB" id="A0A5E4NIN6"/>
<proteinExistence type="predicted"/>
<keyword evidence="4" id="KW-1185">Reference proteome</keyword>
<gene>
    <name evidence="3" type="ORF">CINCED_3A025470</name>
</gene>
<keyword evidence="2" id="KW-1133">Transmembrane helix</keyword>
<feature type="region of interest" description="Disordered" evidence="1">
    <location>
        <begin position="270"/>
        <end position="340"/>
    </location>
</feature>
<dbReference type="EMBL" id="CABPRJ010001919">
    <property type="protein sequence ID" value="VVC41425.1"/>
    <property type="molecule type" value="Genomic_DNA"/>
</dbReference>
<feature type="non-terminal residue" evidence="3">
    <location>
        <position position="1"/>
    </location>
</feature>
<organism evidence="3 4">
    <name type="scientific">Cinara cedri</name>
    <dbReference type="NCBI Taxonomy" id="506608"/>
    <lineage>
        <taxon>Eukaryota</taxon>
        <taxon>Metazoa</taxon>
        <taxon>Ecdysozoa</taxon>
        <taxon>Arthropoda</taxon>
        <taxon>Hexapoda</taxon>
        <taxon>Insecta</taxon>
        <taxon>Pterygota</taxon>
        <taxon>Neoptera</taxon>
        <taxon>Paraneoptera</taxon>
        <taxon>Hemiptera</taxon>
        <taxon>Sternorrhyncha</taxon>
        <taxon>Aphidomorpha</taxon>
        <taxon>Aphidoidea</taxon>
        <taxon>Aphididae</taxon>
        <taxon>Lachninae</taxon>
        <taxon>Cinara</taxon>
    </lineage>
</organism>
<protein>
    <submittedName>
        <fullName evidence="3">Uncharacterized protein</fullName>
    </submittedName>
</protein>
<sequence>NKCAPSCYTNNTTTFYDNIRCSRRGSRFQTRPGIVKRRVKNESRYFSSKLATMRRSYTVIMMASLFLITTEAANMIYAQNCGKEEYNRCIALADPLVKDPHFIYPGNLKDIDNICRTWTLFVDCTKKYTEHCFEESKRKIFNKAVENSIELVHQMCTSPQYQTEYLKHASCLRTTLFDDSRCGKHYRSLASFISNETSGPSICCTHHRFRECVLDQTRRTCNQEDDSFTQQLLDKAFGFFRNQCRDYVPNQDECPGYEYYNVMTTNRWQDDKDSKEKGSLGPGASPSPYPSVSPGPLSTTRRRDDWNGGGGGPSSTPGVDDRTIRVNTLSGVERTSRVNTVPGVERTSRVNTVQGAERPNRVNTVQGGSFSTQPWQMTESNEATGTGIGQTAGTGQATMKPDYTNMIDEPNQQGLNGQNGAGSGPRASTVAALAIPAALWALAANAAGRL</sequence>
<dbReference type="OrthoDB" id="10051804at2759"/>
<evidence type="ECO:0000256" key="1">
    <source>
        <dbReference type="SAM" id="MobiDB-lite"/>
    </source>
</evidence>
<keyword evidence="2" id="KW-0472">Membrane</keyword>
<feature type="compositionally biased region" description="Polar residues" evidence="1">
    <location>
        <begin position="361"/>
        <end position="375"/>
    </location>
</feature>
<dbReference type="PANTHER" id="PTHR33964">
    <property type="entry name" value="RE45066P-RELATED"/>
    <property type="match status" value="1"/>
</dbReference>
<reference evidence="3 4" key="1">
    <citation type="submission" date="2019-08" db="EMBL/GenBank/DDBJ databases">
        <authorList>
            <person name="Alioto T."/>
            <person name="Alioto T."/>
            <person name="Gomez Garrido J."/>
        </authorList>
    </citation>
    <scope>NUCLEOTIDE SEQUENCE [LARGE SCALE GENOMIC DNA]</scope>
</reference>
<evidence type="ECO:0000256" key="2">
    <source>
        <dbReference type="SAM" id="Phobius"/>
    </source>
</evidence>
<accession>A0A5E4NIN6</accession>
<evidence type="ECO:0000313" key="4">
    <source>
        <dbReference type="Proteomes" id="UP000325440"/>
    </source>
</evidence>
<feature type="transmembrane region" description="Helical" evidence="2">
    <location>
        <begin position="57"/>
        <end position="77"/>
    </location>
</feature>
<dbReference type="PANTHER" id="PTHR33964:SF9">
    <property type="match status" value="1"/>
</dbReference>
<feature type="region of interest" description="Disordered" evidence="1">
    <location>
        <begin position="354"/>
        <end position="375"/>
    </location>
</feature>
<name>A0A5E4NIN6_9HEMI</name>